<keyword evidence="5 11" id="KW-0547">Nucleotide-binding</keyword>
<dbReference type="OrthoDB" id="9804078at2"/>
<sequence length="486" mass="53926">MLSEELKNKYQLIIGLEVHAQLMTESKMFAADANEYGKSPNTQISAITLGHPGTLPKVNRKAIAYAIKMGLACNSEITRHNVFARKNYFYPDLPKGYQLTQDKGPICVGGTVPIQLADGSKKEVILNRVHMEEDAGKSIHLAEEADTLVDFNRAGTPLIEIVTEPDLHSPEEAYAFLAEVKKLVKYLDICDGNMEEGSLRCDANVSVMLKGATELGKKVEVKNMNSFRNVFRAIEHEHERLIGLIEAGEEVISETRTFDANTGLTASMRTKEDLNDYRYFPEPDLSPVVVSDEWLNAVKATMPILPRELHKKFVEEFGLPDYDASFLTESKDVALWFNELCSKTKNYKAASNWMMGPVKSSLNENSLDMKDFPISTDSFVALIALVDDGKVSYTAASQNLYPAMLNSTAESPLEIAQRLNLIQESDESSLKPIVEEVLAANAAKVKEYKSGKKGLMGLFMGQVMKQSQGKADPKVATKLLIELLKN</sequence>
<evidence type="ECO:0000256" key="4">
    <source>
        <dbReference type="ARBA" id="ARBA00022598"/>
    </source>
</evidence>
<evidence type="ECO:0000256" key="8">
    <source>
        <dbReference type="ARBA" id="ARBA00024799"/>
    </source>
</evidence>
<evidence type="ECO:0000256" key="3">
    <source>
        <dbReference type="ARBA" id="ARBA00016923"/>
    </source>
</evidence>
<evidence type="ECO:0000256" key="7">
    <source>
        <dbReference type="ARBA" id="ARBA00022917"/>
    </source>
</evidence>
<dbReference type="PROSITE" id="PS01234">
    <property type="entry name" value="GATB"/>
    <property type="match status" value="1"/>
</dbReference>
<dbReference type="FunFam" id="1.10.10.410:FF:000001">
    <property type="entry name" value="Aspartyl/glutamyl-tRNA(Asn/Gln) amidotransferase subunit B"/>
    <property type="match status" value="1"/>
</dbReference>
<dbReference type="EC" id="6.3.5.-" evidence="11"/>
<dbReference type="NCBIfam" id="NF004012">
    <property type="entry name" value="PRK05477.1-2"/>
    <property type="match status" value="1"/>
</dbReference>
<dbReference type="PANTHER" id="PTHR11659:SF0">
    <property type="entry name" value="GLUTAMYL-TRNA(GLN) AMIDOTRANSFERASE SUBUNIT B, MITOCHONDRIAL"/>
    <property type="match status" value="1"/>
</dbReference>
<gene>
    <name evidence="11" type="primary">gatB</name>
    <name evidence="13" type="ORF">LV85_01158</name>
</gene>
<dbReference type="GO" id="GO:0070681">
    <property type="term" value="P:glutaminyl-tRNAGln biosynthesis via transamidation"/>
    <property type="evidence" value="ECO:0007669"/>
    <property type="project" value="TreeGrafter"/>
</dbReference>
<keyword evidence="14" id="KW-1185">Reference proteome</keyword>
<comment type="caution">
    <text evidence="13">The sequence shown here is derived from an EMBL/GenBank/DDBJ whole genome shotgun (WGS) entry which is preliminary data.</text>
</comment>
<name>A0A2W7R8V1_9BACT</name>
<feature type="domain" description="Asn/Gln amidotransferase" evidence="12">
    <location>
        <begin position="335"/>
        <end position="484"/>
    </location>
</feature>
<dbReference type="Pfam" id="PF02637">
    <property type="entry name" value="GatB_Yqey"/>
    <property type="match status" value="1"/>
</dbReference>
<dbReference type="InterPro" id="IPR017958">
    <property type="entry name" value="Gln-tRNA_amidoTrfase_suB_CS"/>
</dbReference>
<protein>
    <recommendedName>
        <fullName evidence="3 11">Aspartyl/glutamyl-tRNA(Asn/Gln) amidotransferase subunit B</fullName>
        <shortName evidence="11">Asp/Glu-ADT subunit B</shortName>
        <ecNumber evidence="11">6.3.5.-</ecNumber>
    </recommendedName>
</protein>
<dbReference type="AlphaFoldDB" id="A0A2W7R8V1"/>
<dbReference type="HAMAP" id="MF_00121">
    <property type="entry name" value="GatB"/>
    <property type="match status" value="1"/>
</dbReference>
<evidence type="ECO:0000259" key="12">
    <source>
        <dbReference type="SMART" id="SM00845"/>
    </source>
</evidence>
<dbReference type="GO" id="GO:0050567">
    <property type="term" value="F:glutaminyl-tRNA synthase (glutamine-hydrolyzing) activity"/>
    <property type="evidence" value="ECO:0007669"/>
    <property type="project" value="UniProtKB-UniRule"/>
</dbReference>
<comment type="catalytic activity">
    <reaction evidence="10 11">
        <text>L-glutamyl-tRNA(Gln) + L-glutamine + ATP + H2O = L-glutaminyl-tRNA(Gln) + L-glutamate + ADP + phosphate + H(+)</text>
        <dbReference type="Rhea" id="RHEA:17521"/>
        <dbReference type="Rhea" id="RHEA-COMP:9681"/>
        <dbReference type="Rhea" id="RHEA-COMP:9684"/>
        <dbReference type="ChEBI" id="CHEBI:15377"/>
        <dbReference type="ChEBI" id="CHEBI:15378"/>
        <dbReference type="ChEBI" id="CHEBI:29985"/>
        <dbReference type="ChEBI" id="CHEBI:30616"/>
        <dbReference type="ChEBI" id="CHEBI:43474"/>
        <dbReference type="ChEBI" id="CHEBI:58359"/>
        <dbReference type="ChEBI" id="CHEBI:78520"/>
        <dbReference type="ChEBI" id="CHEBI:78521"/>
        <dbReference type="ChEBI" id="CHEBI:456216"/>
    </reaction>
</comment>
<accession>A0A2W7R8V1</accession>
<evidence type="ECO:0000256" key="9">
    <source>
        <dbReference type="ARBA" id="ARBA00047380"/>
    </source>
</evidence>
<evidence type="ECO:0000256" key="1">
    <source>
        <dbReference type="ARBA" id="ARBA00005306"/>
    </source>
</evidence>
<dbReference type="GO" id="GO:0016740">
    <property type="term" value="F:transferase activity"/>
    <property type="evidence" value="ECO:0007669"/>
    <property type="project" value="UniProtKB-KW"/>
</dbReference>
<dbReference type="Gene3D" id="1.10.10.410">
    <property type="match status" value="1"/>
</dbReference>
<dbReference type="PANTHER" id="PTHR11659">
    <property type="entry name" value="GLUTAMYL-TRNA GLN AMIDOTRANSFERASE SUBUNIT B MITOCHONDRIAL AND PROKARYOTIC PET112-RELATED"/>
    <property type="match status" value="1"/>
</dbReference>
<keyword evidence="4 11" id="KW-0436">Ligase</keyword>
<dbReference type="InterPro" id="IPR018027">
    <property type="entry name" value="Asn/Gln_amidotransferase"/>
</dbReference>
<evidence type="ECO:0000256" key="5">
    <source>
        <dbReference type="ARBA" id="ARBA00022741"/>
    </source>
</evidence>
<dbReference type="InterPro" id="IPR023168">
    <property type="entry name" value="GatB_Yqey_C_2"/>
</dbReference>
<dbReference type="InterPro" id="IPR004413">
    <property type="entry name" value="GatB"/>
</dbReference>
<dbReference type="GO" id="GO:0050566">
    <property type="term" value="F:asparaginyl-tRNA synthase (glutamine-hydrolyzing) activity"/>
    <property type="evidence" value="ECO:0007669"/>
    <property type="project" value="RHEA"/>
</dbReference>
<keyword evidence="13" id="KW-0808">Transferase</keyword>
<comment type="function">
    <text evidence="8 11">Allows the formation of correctly charged Asn-tRNA(Asn) or Gln-tRNA(Gln) through the transamidation of misacylated Asp-tRNA(Asn) or Glu-tRNA(Gln) in organisms which lack either or both of asparaginyl-tRNA or glutaminyl-tRNA synthetases. The reaction takes place in the presence of glutamine and ATP through an activated phospho-Asp-tRNA(Asn) or phospho-Glu-tRNA(Gln).</text>
</comment>
<dbReference type="Pfam" id="PF02934">
    <property type="entry name" value="GatB_N"/>
    <property type="match status" value="1"/>
</dbReference>
<dbReference type="SUPFAM" id="SSF89095">
    <property type="entry name" value="GatB/YqeY motif"/>
    <property type="match status" value="1"/>
</dbReference>
<dbReference type="EMBL" id="QKZT01000004">
    <property type="protein sequence ID" value="PZX54820.1"/>
    <property type="molecule type" value="Genomic_DNA"/>
</dbReference>
<comment type="catalytic activity">
    <reaction evidence="9 11">
        <text>L-aspartyl-tRNA(Asn) + L-glutamine + ATP + H2O = L-asparaginyl-tRNA(Asn) + L-glutamate + ADP + phosphate + 2 H(+)</text>
        <dbReference type="Rhea" id="RHEA:14513"/>
        <dbReference type="Rhea" id="RHEA-COMP:9674"/>
        <dbReference type="Rhea" id="RHEA-COMP:9677"/>
        <dbReference type="ChEBI" id="CHEBI:15377"/>
        <dbReference type="ChEBI" id="CHEBI:15378"/>
        <dbReference type="ChEBI" id="CHEBI:29985"/>
        <dbReference type="ChEBI" id="CHEBI:30616"/>
        <dbReference type="ChEBI" id="CHEBI:43474"/>
        <dbReference type="ChEBI" id="CHEBI:58359"/>
        <dbReference type="ChEBI" id="CHEBI:78515"/>
        <dbReference type="ChEBI" id="CHEBI:78516"/>
        <dbReference type="ChEBI" id="CHEBI:456216"/>
    </reaction>
</comment>
<evidence type="ECO:0000256" key="10">
    <source>
        <dbReference type="ARBA" id="ARBA00047913"/>
    </source>
</evidence>
<comment type="subunit">
    <text evidence="2 11">Heterotrimer of A, B and C subunits.</text>
</comment>
<dbReference type="InterPro" id="IPR003789">
    <property type="entry name" value="Asn/Gln_tRNA_amidoTrase-B-like"/>
</dbReference>
<dbReference type="Proteomes" id="UP000248882">
    <property type="component" value="Unassembled WGS sequence"/>
</dbReference>
<dbReference type="RefSeq" id="WP_111317240.1">
    <property type="nucleotide sequence ID" value="NZ_QKZT01000004.1"/>
</dbReference>
<evidence type="ECO:0000256" key="2">
    <source>
        <dbReference type="ARBA" id="ARBA00011123"/>
    </source>
</evidence>
<dbReference type="InterPro" id="IPR014746">
    <property type="entry name" value="Gln_synth/guanido_kin_cat_dom"/>
</dbReference>
<dbReference type="SMART" id="SM00845">
    <property type="entry name" value="GatB_Yqey"/>
    <property type="match status" value="1"/>
</dbReference>
<comment type="similarity">
    <text evidence="1 11">Belongs to the GatB/GatE family. GatB subfamily.</text>
</comment>
<keyword evidence="6 11" id="KW-0067">ATP-binding</keyword>
<evidence type="ECO:0000313" key="14">
    <source>
        <dbReference type="Proteomes" id="UP000248882"/>
    </source>
</evidence>
<evidence type="ECO:0000256" key="6">
    <source>
        <dbReference type="ARBA" id="ARBA00022840"/>
    </source>
</evidence>
<dbReference type="NCBIfam" id="TIGR00133">
    <property type="entry name" value="gatB"/>
    <property type="match status" value="1"/>
</dbReference>
<dbReference type="SUPFAM" id="SSF55931">
    <property type="entry name" value="Glutamine synthetase/guanido kinase"/>
    <property type="match status" value="1"/>
</dbReference>
<evidence type="ECO:0000256" key="11">
    <source>
        <dbReference type="HAMAP-Rule" id="MF_00121"/>
    </source>
</evidence>
<keyword evidence="7 11" id="KW-0648">Protein biosynthesis</keyword>
<dbReference type="NCBIfam" id="NF004014">
    <property type="entry name" value="PRK05477.1-4"/>
    <property type="match status" value="1"/>
</dbReference>
<dbReference type="InterPro" id="IPR006075">
    <property type="entry name" value="Asn/Gln-tRNA_Trfase_suB/E_cat"/>
</dbReference>
<evidence type="ECO:0000313" key="13">
    <source>
        <dbReference type="EMBL" id="PZX54820.1"/>
    </source>
</evidence>
<dbReference type="InterPro" id="IPR017959">
    <property type="entry name" value="Asn/Gln-tRNA_amidoTrfase_suB/E"/>
</dbReference>
<dbReference type="GO" id="GO:0006412">
    <property type="term" value="P:translation"/>
    <property type="evidence" value="ECO:0007669"/>
    <property type="project" value="UniProtKB-UniRule"/>
</dbReference>
<reference evidence="13 14" key="1">
    <citation type="submission" date="2018-06" db="EMBL/GenBank/DDBJ databases">
        <title>Genomic Encyclopedia of Archaeal and Bacterial Type Strains, Phase II (KMG-II): from individual species to whole genera.</title>
        <authorList>
            <person name="Goeker M."/>
        </authorList>
    </citation>
    <scope>NUCLEOTIDE SEQUENCE [LARGE SCALE GENOMIC DNA]</scope>
    <source>
        <strain evidence="13 14">DSM 19830</strain>
    </source>
</reference>
<dbReference type="GO" id="GO:0005524">
    <property type="term" value="F:ATP binding"/>
    <property type="evidence" value="ECO:0007669"/>
    <property type="project" value="UniProtKB-KW"/>
</dbReference>
<proteinExistence type="inferred from homology"/>
<organism evidence="13 14">
    <name type="scientific">Algoriphagus chordae</name>
    <dbReference type="NCBI Taxonomy" id="237019"/>
    <lineage>
        <taxon>Bacteria</taxon>
        <taxon>Pseudomonadati</taxon>
        <taxon>Bacteroidota</taxon>
        <taxon>Cytophagia</taxon>
        <taxon>Cytophagales</taxon>
        <taxon>Cyclobacteriaceae</taxon>
        <taxon>Algoriphagus</taxon>
    </lineage>
</organism>